<evidence type="ECO:0000256" key="2">
    <source>
        <dbReference type="SAM" id="SignalP"/>
    </source>
</evidence>
<dbReference type="PROSITE" id="PS51257">
    <property type="entry name" value="PROKAR_LIPOPROTEIN"/>
    <property type="match status" value="1"/>
</dbReference>
<gene>
    <name evidence="3" type="ORF">SAMN05421504_106149</name>
</gene>
<dbReference type="InterPro" id="IPR005297">
    <property type="entry name" value="Lipoprotein_repeat"/>
</dbReference>
<reference evidence="3 4" key="1">
    <citation type="submission" date="2016-10" db="EMBL/GenBank/DDBJ databases">
        <authorList>
            <person name="de Groot N.N."/>
        </authorList>
    </citation>
    <scope>NUCLEOTIDE SEQUENCE [LARGE SCALE GENOMIC DNA]</scope>
    <source>
        <strain evidence="3 4">CPCC 202699</strain>
    </source>
</reference>
<organism evidence="3 4">
    <name type="scientific">Amycolatopsis xylanica</name>
    <dbReference type="NCBI Taxonomy" id="589385"/>
    <lineage>
        <taxon>Bacteria</taxon>
        <taxon>Bacillati</taxon>
        <taxon>Actinomycetota</taxon>
        <taxon>Actinomycetes</taxon>
        <taxon>Pseudonocardiales</taxon>
        <taxon>Pseudonocardiaceae</taxon>
        <taxon>Amycolatopsis</taxon>
    </lineage>
</organism>
<dbReference type="PANTHER" id="PTHR39335:SF1">
    <property type="entry name" value="BLL4220 PROTEIN"/>
    <property type="match status" value="1"/>
</dbReference>
<feature type="signal peptide" evidence="2">
    <location>
        <begin position="1"/>
        <end position="22"/>
    </location>
</feature>
<name>A0A1H3LDC7_9PSEU</name>
<keyword evidence="2" id="KW-0732">Signal</keyword>
<dbReference type="InterPro" id="IPR047910">
    <property type="entry name" value="SCO0930-like"/>
</dbReference>
<accession>A0A1H3LDC7</accession>
<dbReference type="RefSeq" id="WP_091293523.1">
    <property type="nucleotide sequence ID" value="NZ_FNON01000006.1"/>
</dbReference>
<dbReference type="Proteomes" id="UP000199515">
    <property type="component" value="Unassembled WGS sequence"/>
</dbReference>
<dbReference type="STRING" id="589385.SAMN05421504_106149"/>
<dbReference type="NCBIfam" id="NF040526">
    <property type="entry name" value="SCO0930_lipo"/>
    <property type="match status" value="1"/>
</dbReference>
<dbReference type="EMBL" id="FNON01000006">
    <property type="protein sequence ID" value="SDY61938.1"/>
    <property type="molecule type" value="Genomic_DNA"/>
</dbReference>
<sequence>MSRNRIAAAVAFSALGLTVLSACSGGPAETTNAAPVAVQQVAKETSVKLTATDVAGVGNVLTEQGGFTLYRFDKDTANPPKSNCENECAKTWPPLLVGEAAPELSGVDAKLVGKVKRSDGTEQVTVKGWAVYRFAKDTKPGEAKGQGVGNTWFAVTPQGGKAGQAAAPAPAPAPEKETTKLSASEISGLGKVLTDQNGMTLYLFEKDSKKPSKATCNGDCAKTWPPLLVQGKVELQGVDPKIVGSVKRADGSEQVTVGGWAVYRYSKDTKPGEANGNGVGGTWFAIEPAGCKVGTAPAAAPQQPAAAPADNGGYGY</sequence>
<dbReference type="Pfam" id="PF03640">
    <property type="entry name" value="Lipoprotein_15"/>
    <property type="match status" value="4"/>
</dbReference>
<proteinExistence type="predicted"/>
<dbReference type="AlphaFoldDB" id="A0A1H3LDC7"/>
<feature type="compositionally biased region" description="Low complexity" evidence="1">
    <location>
        <begin position="296"/>
        <end position="309"/>
    </location>
</feature>
<protein>
    <submittedName>
        <fullName evidence="3">Predicted lipoprotein with conserved Yx(FWY)xxD motif</fullName>
    </submittedName>
</protein>
<evidence type="ECO:0000313" key="4">
    <source>
        <dbReference type="Proteomes" id="UP000199515"/>
    </source>
</evidence>
<dbReference type="OrthoDB" id="597632at2"/>
<dbReference type="GO" id="GO:0043448">
    <property type="term" value="P:alkane catabolic process"/>
    <property type="evidence" value="ECO:0007669"/>
    <property type="project" value="TreeGrafter"/>
</dbReference>
<evidence type="ECO:0000313" key="3">
    <source>
        <dbReference type="EMBL" id="SDY61938.1"/>
    </source>
</evidence>
<feature type="region of interest" description="Disordered" evidence="1">
    <location>
        <begin position="295"/>
        <end position="316"/>
    </location>
</feature>
<evidence type="ECO:0000256" key="1">
    <source>
        <dbReference type="SAM" id="MobiDB-lite"/>
    </source>
</evidence>
<dbReference type="PANTHER" id="PTHR39335">
    <property type="entry name" value="BLL4220 PROTEIN"/>
    <property type="match status" value="1"/>
</dbReference>
<keyword evidence="4" id="KW-1185">Reference proteome</keyword>
<keyword evidence="3" id="KW-0449">Lipoprotein</keyword>
<feature type="chain" id="PRO_5038946043" evidence="2">
    <location>
        <begin position="23"/>
        <end position="316"/>
    </location>
</feature>